<dbReference type="Pfam" id="PF08878">
    <property type="entry name" value="HamA"/>
    <property type="match status" value="1"/>
</dbReference>
<name>R8YXH8_9GAMM</name>
<dbReference type="EMBL" id="APQO01000005">
    <property type="protein sequence ID" value="EOQ74068.1"/>
    <property type="molecule type" value="Genomic_DNA"/>
</dbReference>
<feature type="domain" description="Anti-bacteriophage protein A/HamA C-terminal" evidence="1">
    <location>
        <begin position="19"/>
        <end position="305"/>
    </location>
</feature>
<protein>
    <recommendedName>
        <fullName evidence="1">Anti-bacteriophage protein A/HamA C-terminal domain-containing protein</fullName>
    </recommendedName>
</protein>
<dbReference type="HOGENOM" id="CLU_079359_0_0_6"/>
<dbReference type="PATRIC" id="fig|1217689.3.peg.2048"/>
<reference evidence="2 3" key="1">
    <citation type="submission" date="2013-02" db="EMBL/GenBank/DDBJ databases">
        <title>The Genome Sequence of Acinetobacter pittii ANC 4052.</title>
        <authorList>
            <consortium name="The Broad Institute Genome Sequencing Platform"/>
            <consortium name="The Broad Institute Genome Sequencing Center for Infectious Disease"/>
            <person name="Cerqueira G."/>
            <person name="Feldgarden M."/>
            <person name="Courvalin P."/>
            <person name="Perichon B."/>
            <person name="Grillot-Courvalin C."/>
            <person name="Clermont D."/>
            <person name="Rocha E."/>
            <person name="Yoon E.-J."/>
            <person name="Nemec A."/>
            <person name="Walker B."/>
            <person name="Young S.K."/>
            <person name="Zeng Q."/>
            <person name="Gargeya S."/>
            <person name="Fitzgerald M."/>
            <person name="Haas B."/>
            <person name="Abouelleil A."/>
            <person name="Alvarado L."/>
            <person name="Arachchi H.M."/>
            <person name="Berlin A.M."/>
            <person name="Chapman S.B."/>
            <person name="Dewar J."/>
            <person name="Goldberg J."/>
            <person name="Griggs A."/>
            <person name="Gujja S."/>
            <person name="Hansen M."/>
            <person name="Howarth C."/>
            <person name="Imamovic A."/>
            <person name="Larimer J."/>
            <person name="McCowan C."/>
            <person name="Murphy C."/>
            <person name="Neiman D."/>
            <person name="Pearson M."/>
            <person name="Priest M."/>
            <person name="Roberts A."/>
            <person name="Saif S."/>
            <person name="Shea T."/>
            <person name="Sisk P."/>
            <person name="Sykes S."/>
            <person name="Wortman J."/>
            <person name="Nusbaum C."/>
            <person name="Birren B."/>
        </authorList>
    </citation>
    <scope>NUCLEOTIDE SEQUENCE [LARGE SCALE GENOMIC DNA]</scope>
    <source>
        <strain evidence="2 3">ANC 4052</strain>
    </source>
</reference>
<dbReference type="OrthoDB" id="785623at2"/>
<proteinExistence type="predicted"/>
<dbReference type="InterPro" id="IPR014976">
    <property type="entry name" value="AbpA_HamA_C"/>
</dbReference>
<sequence length="314" mass="36388">MSTTPFGSNEIIEIKVLESDLRGFLVGFDLDDNGTSQYRWSALIQKILSVIHEFSFGFHEGTSTSNTKTFEKLVEAANSIYKIDGFQRAKDIYANNGEVDDDIDDKYLRRGEFGELILHLILRDHFNTIPLLSKIYFKDSRGHAVHGFDCVHIEPSSKTLWLGESKVYTDPKRGLIELIKDIKEHFKTDYLDSEFNLISKKIKLFDNIPENDHWIRILSGTTKLKEKLTNICIPLICTYSCELFTKYNDDTLEEFIKDYNEKIKELKEYFDKNNNHALKENLNIVVILLPIQCKKTLVKKLHHKLSMIQALGDE</sequence>
<organism evidence="2 3">
    <name type="scientific">Acinetobacter lactucae</name>
    <dbReference type="NCBI Taxonomy" id="1785128"/>
    <lineage>
        <taxon>Bacteria</taxon>
        <taxon>Pseudomonadati</taxon>
        <taxon>Pseudomonadota</taxon>
        <taxon>Gammaproteobacteria</taxon>
        <taxon>Moraxellales</taxon>
        <taxon>Moraxellaceae</taxon>
        <taxon>Acinetobacter</taxon>
        <taxon>Acinetobacter calcoaceticus/baumannii complex</taxon>
    </lineage>
</organism>
<dbReference type="AlphaFoldDB" id="R8YXH8"/>
<comment type="caution">
    <text evidence="2">The sequence shown here is derived from an EMBL/GenBank/DDBJ whole genome shotgun (WGS) entry which is preliminary data.</text>
</comment>
<gene>
    <name evidence="2" type="ORF">F929_02086</name>
</gene>
<accession>R8YXH8</accession>
<dbReference type="Proteomes" id="UP000013986">
    <property type="component" value="Unassembled WGS sequence"/>
</dbReference>
<evidence type="ECO:0000259" key="1">
    <source>
        <dbReference type="Pfam" id="PF08878"/>
    </source>
</evidence>
<evidence type="ECO:0000313" key="3">
    <source>
        <dbReference type="Proteomes" id="UP000013986"/>
    </source>
</evidence>
<dbReference type="RefSeq" id="WP_016144822.1">
    <property type="nucleotide sequence ID" value="NZ_KB976991.1"/>
</dbReference>
<evidence type="ECO:0000313" key="2">
    <source>
        <dbReference type="EMBL" id="EOQ74068.1"/>
    </source>
</evidence>